<keyword evidence="6" id="KW-1185">Reference proteome</keyword>
<dbReference type="Pfam" id="PF13411">
    <property type="entry name" value="MerR_1"/>
    <property type="match status" value="1"/>
</dbReference>
<dbReference type="PANTHER" id="PTHR30204:SF94">
    <property type="entry name" value="HEAVY METAL-DEPENDENT TRANSCRIPTIONAL REGULATOR HI_0293-RELATED"/>
    <property type="match status" value="1"/>
</dbReference>
<dbReference type="GO" id="GO:0003700">
    <property type="term" value="F:DNA-binding transcription factor activity"/>
    <property type="evidence" value="ECO:0007669"/>
    <property type="project" value="InterPro"/>
</dbReference>
<dbReference type="AlphaFoldDB" id="A0A0D7X261"/>
<dbReference type="OrthoDB" id="9791488at2"/>
<protein>
    <submittedName>
        <fullName evidence="5">Transcriptional regulator</fullName>
    </submittedName>
</protein>
<dbReference type="Proteomes" id="UP000032534">
    <property type="component" value="Unassembled WGS sequence"/>
</dbReference>
<organism evidence="5 6">
    <name type="scientific">Paenibacillus terrae</name>
    <dbReference type="NCBI Taxonomy" id="159743"/>
    <lineage>
        <taxon>Bacteria</taxon>
        <taxon>Bacillati</taxon>
        <taxon>Bacillota</taxon>
        <taxon>Bacilli</taxon>
        <taxon>Bacillales</taxon>
        <taxon>Paenibacillaceae</taxon>
        <taxon>Paenibacillus</taxon>
    </lineage>
</organism>
<dbReference type="SMART" id="SM00422">
    <property type="entry name" value="HTH_MERR"/>
    <property type="match status" value="1"/>
</dbReference>
<evidence type="ECO:0000256" key="3">
    <source>
        <dbReference type="ARBA" id="ARBA00023163"/>
    </source>
</evidence>
<reference evidence="5 6" key="1">
    <citation type="submission" date="2014-11" db="EMBL/GenBank/DDBJ databases">
        <title>Draft Genome Sequences of Paenibacillus polymyxa NRRL B-30509 and Paenibacillus terrae NRRL B-30644, Strains from a Poultry Environment that Produce Tridecaptin A and Paenicidins.</title>
        <authorList>
            <person name="van Belkum M.J."/>
            <person name="Lohans C.T."/>
            <person name="Vederas J.C."/>
        </authorList>
    </citation>
    <scope>NUCLEOTIDE SEQUENCE [LARGE SCALE GENOMIC DNA]</scope>
    <source>
        <strain evidence="5 6">NRRL B-30644</strain>
    </source>
</reference>
<dbReference type="Gene3D" id="1.10.1660.10">
    <property type="match status" value="1"/>
</dbReference>
<name>A0A0D7X261_9BACL</name>
<dbReference type="RefSeq" id="WP_044646267.1">
    <property type="nucleotide sequence ID" value="NZ_JTHP01000019.1"/>
</dbReference>
<dbReference type="InterPro" id="IPR009061">
    <property type="entry name" value="DNA-bd_dom_put_sf"/>
</dbReference>
<dbReference type="PROSITE" id="PS00552">
    <property type="entry name" value="HTH_MERR_1"/>
    <property type="match status" value="1"/>
</dbReference>
<evidence type="ECO:0000256" key="1">
    <source>
        <dbReference type="ARBA" id="ARBA00023015"/>
    </source>
</evidence>
<dbReference type="EMBL" id="JTHP01000019">
    <property type="protein sequence ID" value="KJD45471.1"/>
    <property type="molecule type" value="Genomic_DNA"/>
</dbReference>
<evidence type="ECO:0000313" key="5">
    <source>
        <dbReference type="EMBL" id="KJD45471.1"/>
    </source>
</evidence>
<proteinExistence type="predicted"/>
<dbReference type="PANTHER" id="PTHR30204">
    <property type="entry name" value="REDOX-CYCLING DRUG-SENSING TRANSCRIPTIONAL ACTIVATOR SOXR"/>
    <property type="match status" value="1"/>
</dbReference>
<dbReference type="PRINTS" id="PR00040">
    <property type="entry name" value="HTHMERR"/>
</dbReference>
<keyword evidence="3" id="KW-0804">Transcription</keyword>
<dbReference type="PROSITE" id="PS50937">
    <property type="entry name" value="HTH_MERR_2"/>
    <property type="match status" value="1"/>
</dbReference>
<feature type="domain" description="HTH merR-type" evidence="4">
    <location>
        <begin position="3"/>
        <end position="72"/>
    </location>
</feature>
<keyword evidence="1" id="KW-0805">Transcription regulation</keyword>
<accession>A0A0D7X261</accession>
<comment type="caution">
    <text evidence="5">The sequence shown here is derived from an EMBL/GenBank/DDBJ whole genome shotgun (WGS) entry which is preliminary data.</text>
</comment>
<evidence type="ECO:0000313" key="6">
    <source>
        <dbReference type="Proteomes" id="UP000032534"/>
    </source>
</evidence>
<dbReference type="InterPro" id="IPR047057">
    <property type="entry name" value="MerR_fam"/>
</dbReference>
<dbReference type="PATRIC" id="fig|159743.3.peg.2574"/>
<evidence type="ECO:0000256" key="2">
    <source>
        <dbReference type="ARBA" id="ARBA00023125"/>
    </source>
</evidence>
<keyword evidence="2" id="KW-0238">DNA-binding</keyword>
<sequence>MEGMTRGELSQRTGLSMATIRYYENNGVLPAPKRAANGYRIYTDDYLVKIKFIKDAKSLGYSLKEIQETLQLLSQEMDEDTLREIVQKKIVEIEAHIDTLHTLQSLLLGLLKTPQTDIQNYLKSFHIPE</sequence>
<dbReference type="InterPro" id="IPR000551">
    <property type="entry name" value="MerR-type_HTH_dom"/>
</dbReference>
<evidence type="ECO:0000259" key="4">
    <source>
        <dbReference type="PROSITE" id="PS50937"/>
    </source>
</evidence>
<dbReference type="SUPFAM" id="SSF46955">
    <property type="entry name" value="Putative DNA-binding domain"/>
    <property type="match status" value="1"/>
</dbReference>
<gene>
    <name evidence="5" type="ORF">QD47_11535</name>
</gene>
<dbReference type="GO" id="GO:0003677">
    <property type="term" value="F:DNA binding"/>
    <property type="evidence" value="ECO:0007669"/>
    <property type="project" value="UniProtKB-KW"/>
</dbReference>